<feature type="compositionally biased region" description="Low complexity" evidence="1">
    <location>
        <begin position="1"/>
        <end position="23"/>
    </location>
</feature>
<dbReference type="EMBL" id="JALLPJ020001346">
    <property type="protein sequence ID" value="KAL3768488.1"/>
    <property type="molecule type" value="Genomic_DNA"/>
</dbReference>
<organism evidence="2 3">
    <name type="scientific">Cyclotella atomus</name>
    <dbReference type="NCBI Taxonomy" id="382360"/>
    <lineage>
        <taxon>Eukaryota</taxon>
        <taxon>Sar</taxon>
        <taxon>Stramenopiles</taxon>
        <taxon>Ochrophyta</taxon>
        <taxon>Bacillariophyta</taxon>
        <taxon>Coscinodiscophyceae</taxon>
        <taxon>Thalassiosirophycidae</taxon>
        <taxon>Stephanodiscales</taxon>
        <taxon>Stephanodiscaceae</taxon>
        <taxon>Cyclotella</taxon>
    </lineage>
</organism>
<dbReference type="AlphaFoldDB" id="A0ABD3MZP1"/>
<comment type="caution">
    <text evidence="2">The sequence shown here is derived from an EMBL/GenBank/DDBJ whole genome shotgun (WGS) entry which is preliminary data.</text>
</comment>
<keyword evidence="3" id="KW-1185">Reference proteome</keyword>
<accession>A0ABD3MZP1</accession>
<dbReference type="Proteomes" id="UP001530400">
    <property type="component" value="Unassembled WGS sequence"/>
</dbReference>
<sequence length="221" mass="23903">MPTIQEGPPTAAEPAATASDGSAPAPLVMNATEIVNAAINNSANVHLGTISNATTTAETAELSIPSQLFLDYINYLGTISNATTTAETAELSITLNSASTDGGEASASTEPTQLSKEAKKAEAERRRKLRQDEKNVQQQRQLDEMKRLPLEAIQLTPDGNDVLKIGSVVWDDVGLNYRLDYLKAKNIKYGRNRSKDALGPLIVNFLKAQPYKNVLRLSSYK</sequence>
<gene>
    <name evidence="2" type="ORF">ACHAWO_008617</name>
</gene>
<proteinExistence type="predicted"/>
<reference evidence="2 3" key="1">
    <citation type="submission" date="2024-10" db="EMBL/GenBank/DDBJ databases">
        <title>Updated reference genomes for cyclostephanoid diatoms.</title>
        <authorList>
            <person name="Roberts W.R."/>
            <person name="Alverson A.J."/>
        </authorList>
    </citation>
    <scope>NUCLEOTIDE SEQUENCE [LARGE SCALE GENOMIC DNA]</scope>
    <source>
        <strain evidence="2 3">AJA010-31</strain>
    </source>
</reference>
<evidence type="ECO:0000313" key="2">
    <source>
        <dbReference type="EMBL" id="KAL3768488.1"/>
    </source>
</evidence>
<feature type="region of interest" description="Disordered" evidence="1">
    <location>
        <begin position="98"/>
        <end position="118"/>
    </location>
</feature>
<feature type="region of interest" description="Disordered" evidence="1">
    <location>
        <begin position="1"/>
        <end position="24"/>
    </location>
</feature>
<name>A0ABD3MZP1_9STRA</name>
<evidence type="ECO:0000313" key="3">
    <source>
        <dbReference type="Proteomes" id="UP001530400"/>
    </source>
</evidence>
<feature type="compositionally biased region" description="Polar residues" evidence="1">
    <location>
        <begin position="98"/>
        <end position="115"/>
    </location>
</feature>
<evidence type="ECO:0000256" key="1">
    <source>
        <dbReference type="SAM" id="MobiDB-lite"/>
    </source>
</evidence>
<protein>
    <submittedName>
        <fullName evidence="2">Uncharacterized protein</fullName>
    </submittedName>
</protein>